<dbReference type="VEuPathDB" id="FungiDB:PC110_g9869"/>
<evidence type="ECO:0000256" key="2">
    <source>
        <dbReference type="ARBA" id="ARBA00022723"/>
    </source>
</evidence>
<dbReference type="Proteomes" id="UP000735874">
    <property type="component" value="Unassembled WGS sequence"/>
</dbReference>
<dbReference type="EMBL" id="MJFZ01000225">
    <property type="protein sequence ID" value="RAW33809.1"/>
    <property type="molecule type" value="Genomic_DNA"/>
</dbReference>
<proteinExistence type="predicted"/>
<dbReference type="Proteomes" id="UP000251314">
    <property type="component" value="Unassembled WGS sequence"/>
</dbReference>
<accession>A0A329SAZ0</accession>
<sequence length="185" mass="21528">MANHIAEHKAILNKKTNQELLVEDTGEGSNQYQEYWSVLADKGYQGAASMLRCIHRKKKPRNGEHTAKKPVRNGNISSERVRVENFFDRVCTLWKITHSTFKWNESAFDSFTRTCFALTNFHVEVNPLRADACFYKSVMGRYAAIADRDCTRRAKMQRRYCRRREARIVADTNIRTRLSFSSPSQ</sequence>
<comment type="cofactor">
    <cofactor evidence="1">
        <name>a divalent metal cation</name>
        <dbReference type="ChEBI" id="CHEBI:60240"/>
    </cofactor>
</comment>
<evidence type="ECO:0000313" key="6">
    <source>
        <dbReference type="EMBL" id="RAW33809.1"/>
    </source>
</evidence>
<evidence type="ECO:0000259" key="3">
    <source>
        <dbReference type="Pfam" id="PF13359"/>
    </source>
</evidence>
<dbReference type="AlphaFoldDB" id="A0A329SAZ0"/>
<protein>
    <recommendedName>
        <fullName evidence="3">DDE Tnp4 domain-containing protein</fullName>
    </recommendedName>
</protein>
<evidence type="ECO:0000313" key="5">
    <source>
        <dbReference type="EMBL" id="KAG2891775.1"/>
    </source>
</evidence>
<dbReference type="Pfam" id="PF13359">
    <property type="entry name" value="DDE_Tnp_4"/>
    <property type="match status" value="1"/>
</dbReference>
<dbReference type="GO" id="GO:0046872">
    <property type="term" value="F:metal ion binding"/>
    <property type="evidence" value="ECO:0007669"/>
    <property type="project" value="UniProtKB-KW"/>
</dbReference>
<reference evidence="6 7" key="1">
    <citation type="submission" date="2018-01" db="EMBL/GenBank/DDBJ databases">
        <title>Draft genome of the strawberry crown rot pathogen Phytophthora cactorum.</title>
        <authorList>
            <person name="Armitage A.D."/>
            <person name="Lysoe E."/>
            <person name="Nellist C.F."/>
            <person name="Harrison R.J."/>
            <person name="Brurberg M.B."/>
        </authorList>
    </citation>
    <scope>NUCLEOTIDE SEQUENCE [LARGE SCALE GENOMIC DNA]</scope>
    <source>
        <strain evidence="6 7">10300</strain>
    </source>
</reference>
<dbReference type="Proteomes" id="UP000736787">
    <property type="component" value="Unassembled WGS sequence"/>
</dbReference>
<evidence type="ECO:0000313" key="7">
    <source>
        <dbReference type="Proteomes" id="UP000251314"/>
    </source>
</evidence>
<gene>
    <name evidence="6" type="ORF">PC110_g9869</name>
    <name evidence="4" type="ORF">PC113_g22021</name>
    <name evidence="5" type="ORF">PC117_g24170</name>
</gene>
<evidence type="ECO:0000313" key="4">
    <source>
        <dbReference type="EMBL" id="KAG2824539.1"/>
    </source>
</evidence>
<organism evidence="6 7">
    <name type="scientific">Phytophthora cactorum</name>
    <dbReference type="NCBI Taxonomy" id="29920"/>
    <lineage>
        <taxon>Eukaryota</taxon>
        <taxon>Sar</taxon>
        <taxon>Stramenopiles</taxon>
        <taxon>Oomycota</taxon>
        <taxon>Peronosporomycetes</taxon>
        <taxon>Peronosporales</taxon>
        <taxon>Peronosporaceae</taxon>
        <taxon>Phytophthora</taxon>
    </lineage>
</organism>
<feature type="domain" description="DDE Tnp4" evidence="3">
    <location>
        <begin position="28"/>
        <end position="120"/>
    </location>
</feature>
<comment type="caution">
    <text evidence="6">The sequence shown here is derived from an EMBL/GenBank/DDBJ whole genome shotgun (WGS) entry which is preliminary data.</text>
</comment>
<reference evidence="4" key="2">
    <citation type="submission" date="2018-10" db="EMBL/GenBank/DDBJ databases">
        <title>Effector identification in a new, highly contiguous assembly of the strawberry crown rot pathogen Phytophthora cactorum.</title>
        <authorList>
            <person name="Armitage A.D."/>
            <person name="Nellist C.F."/>
            <person name="Bates H."/>
            <person name="Vickerstaff R.J."/>
            <person name="Harrison R.J."/>
        </authorList>
    </citation>
    <scope>NUCLEOTIDE SEQUENCE</scope>
    <source>
        <strain evidence="4">15-7</strain>
        <strain evidence="5">4040</strain>
    </source>
</reference>
<dbReference type="EMBL" id="RCMG01001553">
    <property type="protein sequence ID" value="KAG2824539.1"/>
    <property type="molecule type" value="Genomic_DNA"/>
</dbReference>
<evidence type="ECO:0000256" key="1">
    <source>
        <dbReference type="ARBA" id="ARBA00001968"/>
    </source>
</evidence>
<dbReference type="InterPro" id="IPR027806">
    <property type="entry name" value="HARBI1_dom"/>
</dbReference>
<dbReference type="EMBL" id="RCMK01001571">
    <property type="protein sequence ID" value="KAG2891775.1"/>
    <property type="molecule type" value="Genomic_DNA"/>
</dbReference>
<keyword evidence="7" id="KW-1185">Reference proteome</keyword>
<keyword evidence="2" id="KW-0479">Metal-binding</keyword>
<name>A0A329SAZ0_9STRA</name>
<dbReference type="OrthoDB" id="117933at2759"/>